<evidence type="ECO:0000313" key="5">
    <source>
        <dbReference type="EMBL" id="GAN38031.1"/>
    </source>
</evidence>
<dbReference type="Proteomes" id="UP000032552">
    <property type="component" value="Unassembled WGS sequence"/>
</dbReference>
<dbReference type="InterPro" id="IPR002933">
    <property type="entry name" value="Peptidase_M20"/>
</dbReference>
<accession>A0A0C9PSU4</accession>
<evidence type="ECO:0000256" key="1">
    <source>
        <dbReference type="ARBA" id="ARBA00022670"/>
    </source>
</evidence>
<protein>
    <submittedName>
        <fullName evidence="5">Deacylase</fullName>
    </submittedName>
</protein>
<keyword evidence="1" id="KW-0645">Protease</keyword>
<dbReference type="EMBL" id="BAYM01000390">
    <property type="protein sequence ID" value="GAN38031.1"/>
    <property type="molecule type" value="Genomic_DNA"/>
</dbReference>
<dbReference type="Pfam" id="PF01546">
    <property type="entry name" value="Peptidase_M20"/>
    <property type="match status" value="1"/>
</dbReference>
<gene>
    <name evidence="5" type="ORF">LC0644_2620</name>
</gene>
<dbReference type="SUPFAM" id="SSF53187">
    <property type="entry name" value="Zn-dependent exopeptidases"/>
    <property type="match status" value="1"/>
</dbReference>
<feature type="domain" description="Peptidase M20 dimerisation" evidence="4">
    <location>
        <begin position="184"/>
        <end position="340"/>
    </location>
</feature>
<dbReference type="Gene3D" id="3.40.630.10">
    <property type="entry name" value="Zn peptidases"/>
    <property type="match status" value="1"/>
</dbReference>
<sequence length="445" mass="48743">MQLIASPVHVLQELVGCRSVSTDDAGQHAAMEKIVNILEENIGAKVTLISTAGKPAIFATVSGDRPEALLFYGHYDVMTPGDLTQWKSDPFTLVKRDQRFYGRGTGDNKGQLVATLTGISNFLNHHPELPYTIQFLIEGEEEQGSVNLPELVRSQKDGLLRHVQKVFVTDGSMNASGAHVLRLGNRGLFGLRLTATTATHANHSGNAGNVIANPVNVLHEVLDQLYDFSNQHVLIPGFYDGVNAPTPQELSWIEALPFNPEQIATVFGSLLTTTDKRSYYQKLMYEPTFNINGMAAGNTGTDVKTIVPDSAFISIDMRLVGNQSIPVIETGIERVLTPYLKTGSLAYAITGRVPPTVVHPSDTDLNAFKDASRQSHVSLVIEPMMPGTDPNYVWQDILQVPVFTVPLANFDQNNHAANENITEQAFSSSIRFIESLIATYEKRGK</sequence>
<comment type="caution">
    <text evidence="5">The sequence shown here is derived from an EMBL/GenBank/DDBJ whole genome shotgun (WGS) entry which is preliminary data.</text>
</comment>
<dbReference type="GO" id="GO:0006508">
    <property type="term" value="P:proteolysis"/>
    <property type="evidence" value="ECO:0007669"/>
    <property type="project" value="UniProtKB-KW"/>
</dbReference>
<evidence type="ECO:0000256" key="2">
    <source>
        <dbReference type="ARBA" id="ARBA00022723"/>
    </source>
</evidence>
<dbReference type="PANTHER" id="PTHR43270">
    <property type="entry name" value="BETA-ALA-HIS DIPEPTIDASE"/>
    <property type="match status" value="1"/>
</dbReference>
<dbReference type="Pfam" id="PF07687">
    <property type="entry name" value="M20_dimer"/>
    <property type="match status" value="1"/>
</dbReference>
<name>A0A0C9PSU4_LACPA</name>
<reference evidence="6" key="1">
    <citation type="submission" date="2014-05" db="EMBL/GenBank/DDBJ databases">
        <title>Whole genome sequencing of Lactobacillus casei NRIC0644.</title>
        <authorList>
            <person name="Atarashi H."/>
            <person name="Yoshida Y."/>
            <person name="Fujimura S."/>
            <person name="Tanaka N."/>
            <person name="Shiwa Y."/>
            <person name="Yoshikawa H."/>
            <person name="Okada S."/>
            <person name="Nakagawa J."/>
        </authorList>
    </citation>
    <scope>NUCLEOTIDE SEQUENCE [LARGE SCALE GENOMIC DNA]</scope>
    <source>
        <strain evidence="6">NRIC0644</strain>
    </source>
</reference>
<dbReference type="RefSeq" id="WP_045624406.1">
    <property type="nucleotide sequence ID" value="NZ_BAYM01000390.1"/>
</dbReference>
<dbReference type="InterPro" id="IPR051458">
    <property type="entry name" value="Cyt/Met_Dipeptidase"/>
</dbReference>
<dbReference type="PANTHER" id="PTHR43270:SF8">
    <property type="entry name" value="DI- AND TRIPEPTIDASE DUG2-RELATED"/>
    <property type="match status" value="1"/>
</dbReference>
<evidence type="ECO:0000259" key="4">
    <source>
        <dbReference type="Pfam" id="PF07687"/>
    </source>
</evidence>
<dbReference type="Gene3D" id="3.30.70.360">
    <property type="match status" value="1"/>
</dbReference>
<dbReference type="AlphaFoldDB" id="A0A0C9PSU4"/>
<dbReference type="GO" id="GO:0046872">
    <property type="term" value="F:metal ion binding"/>
    <property type="evidence" value="ECO:0007669"/>
    <property type="project" value="UniProtKB-KW"/>
</dbReference>
<dbReference type="GO" id="GO:0008233">
    <property type="term" value="F:peptidase activity"/>
    <property type="evidence" value="ECO:0007669"/>
    <property type="project" value="UniProtKB-KW"/>
</dbReference>
<evidence type="ECO:0000256" key="3">
    <source>
        <dbReference type="ARBA" id="ARBA00022801"/>
    </source>
</evidence>
<keyword evidence="3" id="KW-0378">Hydrolase</keyword>
<evidence type="ECO:0000313" key="6">
    <source>
        <dbReference type="Proteomes" id="UP000032552"/>
    </source>
</evidence>
<proteinExistence type="predicted"/>
<organism evidence="5 6">
    <name type="scientific">Lacticaseibacillus paracasei NRIC 0644</name>
    <dbReference type="NCBI Taxonomy" id="1435038"/>
    <lineage>
        <taxon>Bacteria</taxon>
        <taxon>Bacillati</taxon>
        <taxon>Bacillota</taxon>
        <taxon>Bacilli</taxon>
        <taxon>Lactobacillales</taxon>
        <taxon>Lactobacillaceae</taxon>
        <taxon>Lacticaseibacillus</taxon>
    </lineage>
</organism>
<dbReference type="InterPro" id="IPR011650">
    <property type="entry name" value="Peptidase_M20_dimer"/>
</dbReference>
<keyword evidence="2" id="KW-0479">Metal-binding</keyword>